<feature type="transmembrane region" description="Helical" evidence="7">
    <location>
        <begin position="82"/>
        <end position="104"/>
    </location>
</feature>
<keyword evidence="2 7" id="KW-0813">Transport</keyword>
<dbReference type="Pfam" id="PF00528">
    <property type="entry name" value="BPD_transp_1"/>
    <property type="match status" value="1"/>
</dbReference>
<keyword evidence="4 7" id="KW-0812">Transmembrane</keyword>
<sequence>MIHAARRSVRRMYRRHYLHAYAFISPVIILFALFRVWPSVQTLYFSVFKVELLRQRLTFLGLGNFLDMFQDGVFRQALQNTLVYAVVIVPVSAALAMVLAVLFVEEFRLKELFKAVYFSPTVTSTTAAAVVWWWMYNPQWGLFNVFLRLLHLPPQPWLLSSHQALSAIIIFSVWKTLGYNMVIYLAGLQAIPAMFYEAAILDGASPLARFVSVTAPLLAPTTVFIVIYNMIFALQAFDQVFVLTGGGPANSTNVVVLELYHQAFQRYRFGYASAEATLLFVIILSVTVAQHLYSRRFEVAY</sequence>
<feature type="transmembrane region" description="Helical" evidence="7">
    <location>
        <begin position="116"/>
        <end position="136"/>
    </location>
</feature>
<dbReference type="InterPro" id="IPR051393">
    <property type="entry name" value="ABC_transporter_permease"/>
</dbReference>
<dbReference type="GO" id="GO:0055085">
    <property type="term" value="P:transmembrane transport"/>
    <property type="evidence" value="ECO:0007669"/>
    <property type="project" value="InterPro"/>
</dbReference>
<evidence type="ECO:0000313" key="10">
    <source>
        <dbReference type="Proteomes" id="UP000318509"/>
    </source>
</evidence>
<keyword evidence="6 7" id="KW-0472">Membrane</keyword>
<dbReference type="PANTHER" id="PTHR30193">
    <property type="entry name" value="ABC TRANSPORTER PERMEASE PROTEIN"/>
    <property type="match status" value="1"/>
</dbReference>
<evidence type="ECO:0000256" key="2">
    <source>
        <dbReference type="ARBA" id="ARBA00022448"/>
    </source>
</evidence>
<feature type="transmembrane region" description="Helical" evidence="7">
    <location>
        <begin position="181"/>
        <end position="201"/>
    </location>
</feature>
<evidence type="ECO:0000313" key="9">
    <source>
        <dbReference type="EMBL" id="TMI89890.1"/>
    </source>
</evidence>
<dbReference type="PROSITE" id="PS50928">
    <property type="entry name" value="ABC_TM1"/>
    <property type="match status" value="1"/>
</dbReference>
<dbReference type="PANTHER" id="PTHR30193:SF37">
    <property type="entry name" value="INNER MEMBRANE ABC TRANSPORTER PERMEASE PROTEIN YCJO"/>
    <property type="match status" value="1"/>
</dbReference>
<name>A0A537K2A7_9BACT</name>
<feature type="transmembrane region" description="Helical" evidence="7">
    <location>
        <begin position="269"/>
        <end position="293"/>
    </location>
</feature>
<evidence type="ECO:0000256" key="6">
    <source>
        <dbReference type="ARBA" id="ARBA00023136"/>
    </source>
</evidence>
<dbReference type="Proteomes" id="UP000318509">
    <property type="component" value="Unassembled WGS sequence"/>
</dbReference>
<feature type="transmembrane region" description="Helical" evidence="7">
    <location>
        <begin position="207"/>
        <end position="228"/>
    </location>
</feature>
<comment type="subcellular location">
    <subcellularLocation>
        <location evidence="1 7">Cell membrane</location>
        <topology evidence="1 7">Multi-pass membrane protein</topology>
    </subcellularLocation>
</comment>
<keyword evidence="5 7" id="KW-1133">Transmembrane helix</keyword>
<proteinExistence type="inferred from homology"/>
<comment type="similarity">
    <text evidence="7">Belongs to the binding-protein-dependent transport system permease family.</text>
</comment>
<evidence type="ECO:0000256" key="3">
    <source>
        <dbReference type="ARBA" id="ARBA00022475"/>
    </source>
</evidence>
<accession>A0A537K2A7</accession>
<dbReference type="CDD" id="cd06261">
    <property type="entry name" value="TM_PBP2"/>
    <property type="match status" value="1"/>
</dbReference>
<dbReference type="AlphaFoldDB" id="A0A537K2A7"/>
<feature type="transmembrane region" description="Helical" evidence="7">
    <location>
        <begin position="156"/>
        <end position="174"/>
    </location>
</feature>
<reference evidence="9 10" key="1">
    <citation type="journal article" date="2019" name="Nat. Microbiol.">
        <title>Mediterranean grassland soil C-N compound turnover is dependent on rainfall and depth, and is mediated by genomically divergent microorganisms.</title>
        <authorList>
            <person name="Diamond S."/>
            <person name="Andeer P.F."/>
            <person name="Li Z."/>
            <person name="Crits-Christoph A."/>
            <person name="Burstein D."/>
            <person name="Anantharaman K."/>
            <person name="Lane K.R."/>
            <person name="Thomas B.C."/>
            <person name="Pan C."/>
            <person name="Northen T.R."/>
            <person name="Banfield J.F."/>
        </authorList>
    </citation>
    <scope>NUCLEOTIDE SEQUENCE [LARGE SCALE GENOMIC DNA]</scope>
    <source>
        <strain evidence="9">NP_3</strain>
    </source>
</reference>
<organism evidence="9 10">
    <name type="scientific">Candidatus Segetimicrobium genomatis</name>
    <dbReference type="NCBI Taxonomy" id="2569760"/>
    <lineage>
        <taxon>Bacteria</taxon>
        <taxon>Bacillati</taxon>
        <taxon>Candidatus Sysuimicrobiota</taxon>
        <taxon>Candidatus Sysuimicrobiia</taxon>
        <taxon>Candidatus Sysuimicrobiales</taxon>
        <taxon>Candidatus Segetimicrobiaceae</taxon>
        <taxon>Candidatus Segetimicrobium</taxon>
    </lineage>
</organism>
<dbReference type="InterPro" id="IPR035906">
    <property type="entry name" value="MetI-like_sf"/>
</dbReference>
<feature type="domain" description="ABC transmembrane type-1" evidence="8">
    <location>
        <begin position="78"/>
        <end position="290"/>
    </location>
</feature>
<dbReference type="InterPro" id="IPR000515">
    <property type="entry name" value="MetI-like"/>
</dbReference>
<dbReference type="EMBL" id="VBAK01000117">
    <property type="protein sequence ID" value="TMI89890.1"/>
    <property type="molecule type" value="Genomic_DNA"/>
</dbReference>
<evidence type="ECO:0000256" key="4">
    <source>
        <dbReference type="ARBA" id="ARBA00022692"/>
    </source>
</evidence>
<evidence type="ECO:0000256" key="1">
    <source>
        <dbReference type="ARBA" id="ARBA00004651"/>
    </source>
</evidence>
<evidence type="ECO:0000256" key="7">
    <source>
        <dbReference type="RuleBase" id="RU363032"/>
    </source>
</evidence>
<gene>
    <name evidence="9" type="ORF">E6H00_08260</name>
</gene>
<protein>
    <submittedName>
        <fullName evidence="9">Sugar ABC transporter permease</fullName>
    </submittedName>
</protein>
<dbReference type="GO" id="GO:0005886">
    <property type="term" value="C:plasma membrane"/>
    <property type="evidence" value="ECO:0007669"/>
    <property type="project" value="UniProtKB-SubCell"/>
</dbReference>
<feature type="transmembrane region" description="Helical" evidence="7">
    <location>
        <begin position="20"/>
        <end position="37"/>
    </location>
</feature>
<evidence type="ECO:0000259" key="8">
    <source>
        <dbReference type="PROSITE" id="PS50928"/>
    </source>
</evidence>
<evidence type="ECO:0000256" key="5">
    <source>
        <dbReference type="ARBA" id="ARBA00022989"/>
    </source>
</evidence>
<comment type="caution">
    <text evidence="9">The sequence shown here is derived from an EMBL/GenBank/DDBJ whole genome shotgun (WGS) entry which is preliminary data.</text>
</comment>
<keyword evidence="3" id="KW-1003">Cell membrane</keyword>
<dbReference type="SUPFAM" id="SSF161098">
    <property type="entry name" value="MetI-like"/>
    <property type="match status" value="1"/>
</dbReference>
<dbReference type="Gene3D" id="1.10.3720.10">
    <property type="entry name" value="MetI-like"/>
    <property type="match status" value="1"/>
</dbReference>